<dbReference type="GO" id="GO:0004016">
    <property type="term" value="F:adenylate cyclase activity"/>
    <property type="evidence" value="ECO:0007669"/>
    <property type="project" value="UniProtKB-ARBA"/>
</dbReference>
<protein>
    <submittedName>
        <fullName evidence="5">Adenylate cyclase</fullName>
    </submittedName>
</protein>
<name>A0A367ZIE1_9BACT</name>
<dbReference type="InterPro" id="IPR001054">
    <property type="entry name" value="A/G_cyclase"/>
</dbReference>
<dbReference type="PROSITE" id="PS50125">
    <property type="entry name" value="GUANYLATE_CYCLASE_2"/>
    <property type="match status" value="2"/>
</dbReference>
<feature type="domain" description="Guanylate cyclase" evidence="3">
    <location>
        <begin position="2048"/>
        <end position="2176"/>
    </location>
</feature>
<organism evidence="5 6">
    <name type="scientific">Candidatus Ozemobacter sibiricus</name>
    <dbReference type="NCBI Taxonomy" id="2268124"/>
    <lineage>
        <taxon>Bacteria</taxon>
        <taxon>Candidatus Ozemobacteria</taxon>
        <taxon>Candidatus Ozemobacterales</taxon>
        <taxon>Candidatus Ozemobacteraceae</taxon>
        <taxon>Candidatus Ozemobacter</taxon>
    </lineage>
</organism>
<dbReference type="Pfam" id="PF00672">
    <property type="entry name" value="HAMP"/>
    <property type="match status" value="2"/>
</dbReference>
<feature type="compositionally biased region" description="Low complexity" evidence="1">
    <location>
        <begin position="1466"/>
        <end position="1478"/>
    </location>
</feature>
<dbReference type="GO" id="GO:0009190">
    <property type="term" value="P:cyclic nucleotide biosynthetic process"/>
    <property type="evidence" value="ECO:0007669"/>
    <property type="project" value="InterPro"/>
</dbReference>
<dbReference type="PANTHER" id="PTHR43081">
    <property type="entry name" value="ADENYLATE CYCLASE, TERMINAL-DIFFERENTIATION SPECIFIC-RELATED"/>
    <property type="match status" value="1"/>
</dbReference>
<feature type="transmembrane region" description="Helical" evidence="2">
    <location>
        <begin position="1944"/>
        <end position="1960"/>
    </location>
</feature>
<dbReference type="GO" id="GO:0035556">
    <property type="term" value="P:intracellular signal transduction"/>
    <property type="evidence" value="ECO:0007669"/>
    <property type="project" value="InterPro"/>
</dbReference>
<evidence type="ECO:0000313" key="5">
    <source>
        <dbReference type="EMBL" id="RCK77883.1"/>
    </source>
</evidence>
<dbReference type="Proteomes" id="UP000252355">
    <property type="component" value="Unassembled WGS sequence"/>
</dbReference>
<dbReference type="InterPro" id="IPR029787">
    <property type="entry name" value="Nucleotide_cyclase"/>
</dbReference>
<accession>A0A367ZIE1</accession>
<keyword evidence="2" id="KW-0472">Membrane</keyword>
<dbReference type="SMART" id="SM00044">
    <property type="entry name" value="CYCc"/>
    <property type="match status" value="1"/>
</dbReference>
<feature type="domain" description="HAMP" evidence="4">
    <location>
        <begin position="751"/>
        <end position="803"/>
    </location>
</feature>
<dbReference type="Pfam" id="PF00211">
    <property type="entry name" value="Guanylate_cyc"/>
    <property type="match status" value="2"/>
</dbReference>
<keyword evidence="2" id="KW-1133">Transmembrane helix</keyword>
<feature type="transmembrane region" description="Helical" evidence="2">
    <location>
        <begin position="1575"/>
        <end position="1594"/>
    </location>
</feature>
<evidence type="ECO:0000259" key="3">
    <source>
        <dbReference type="PROSITE" id="PS50125"/>
    </source>
</evidence>
<dbReference type="EMBL" id="QOQW01000031">
    <property type="protein sequence ID" value="RCK77883.1"/>
    <property type="molecule type" value="Genomic_DNA"/>
</dbReference>
<dbReference type="InterPro" id="IPR050697">
    <property type="entry name" value="Adenylyl/Guanylyl_Cyclase_3/4"/>
</dbReference>
<dbReference type="Gene3D" id="3.30.70.1230">
    <property type="entry name" value="Nucleotide cyclase"/>
    <property type="match status" value="2"/>
</dbReference>
<sequence>MPACLTLLPVLLTWSYLAEQDAADGARQQRAWLRATEGPAQRLAEAASLEFWVRRQTAIFRRTVERRLRAGESLAAVGPQVASSARLAGLAAPLRWVVAFDDPLLEGRPRLLTGPSVPWLSRHLAGEFLAEAARAVAGRPRRLSSAVLQSRLDSVFGPGATEALLGREYCGQAFWILSGGASRLAVWECLLVDGRVRGALLEIYTPAADPARQALQLTLRHWRRVAPRSRVVPVFLPWPVPPDLPRSRALTLRACPPDLRRAVVGLAHRFRVEPGSISPVHGPDPPRQRAVGSWRELQRTGRILMPGLRFGEVVPLGPQGQWWGRFVSLGLEAGRLGLLVGRRPLPPAHPGWLALWVAGFVWLWVWLPSLIHPAGGGTKPTGTGIRWELLGWFGGLALIPLTLGIISADRFLQDLRDNLLAAARQALDDRLGALEERTADRAARPPAILQGLARQAWIGPALYACQFPPASGATLATSPLDRLWEEAAAHDLKLSSILAVGHGGFALQKFHPALSRADQRTLSWVGKAIGARYLQELAPGLSQRFPAPPAESTVALLQDSLQKDSMNRYRNEFGTNVIGAGRKMLREYHAVVRIDEEAWYGLIFCWDPRFEHRRALAATLAPPTAPPAATPSDQAGEEAAAGGEGPLAGWEAGERGTPLVKIGAKTAAPAVASALEAAARRARRRPFFWVAAAAEAVVLARPSSRLPGFIVAAAHPLAPIATRLRTERDRIAVVLAGLVLLVAAAAALLSGWLAAPLVQIARALRAVQHGRRALDVQGRRDDQLGRAVEVLQRMVGWLRERETIGRFVSPRVLELVSRGDAAELARGRQRDVVLLVSDIRSFTTLSETHPPAAIFQLLNDHLGAMTPVIQEHGGTIDRFIGDAIQAAFFAAPGEGSIAPAAARAVRAAAALRQAHRSLQDRRQAAGLFPYAIGIGLAGGSAITGVLGDPEVRLDFTVLGDPLARAHEREAASKQARASFIVAGEEFVDVLEPGWQAVPLPEHPGLFEILPPDVASGAPQEPRVAAAYASREASSAVRPPAEDADGPPNAPRPARLAPEPVAACSPGALDDGPGGRSAPGQQSPHGSPRQERGAQFPEGNRVAKAAAGLSPSEAGSLSCERATRPSGADSAESTSLSDRPAVVDGAESPETAAAANAAGVALAPDRSAPIVLGGPWTGLLAALLWFAALFLLQGQLTALRSRAVDNERARLDRWVLEEVRTLGRGFEPASALELVAQAEFERLEIEYRQAASSGAYLAAVAPSRVASLADDLGASAWFILGRLPGDASPPADGVPTRVLAAGGPDVPRWESFARLLFALFWNALTGTPTTEALLKRRDAFASIGFQEGQREGDLLSRAIGRWEPIGQPVSALFLWHPLIRLRTHSQALFSEMTEDEVPAGVFIFRRRVEVPPAEGYQALIRVYRERGMALWLFNPSPSAAQPRDSREPGEPARAVRRPDEPSPIGPASPSAGRPASRSPWAHGPAGPPPATLVAGRDLSREGGEEVAADAVVRPGRLPDGTTFRLAVPMPDPSLLPGQRVRTALSWMLAAGMALGFAGLVAHLLLPAWRVGLTPRLIVAFLAALLPVLGVGAALLERAAVERHYRLDRGFADGLAARLAAYDEALEAFAAAQAHLLQSRLDRFEADPAPAGPASPEMRPQIVPGYRSVVSPRVLPGDQTTWANWLWWVYDKGIADGSAFGSLIGLIRGHPPLLQPPGFMGRDPSPTRVIFGDLFADVLRRLPCHPSATAKAASPAAPQEVLAGAKAEEIRDALLLMIDPLLLAAFVGKPVSISLLRLGDFSHFSLRAYIGPPHDRRGAVQASWVSKSSAWHLLNGLCEEGKGDEVRVAHRLRPDQMLHPPYYFPCGLYDRDFLHFGEYMALGAPFERRTAWRASQREGQVSLRTGTGTAEILVVGKVPEHAADMIALAAEPVGQRLDEFWRAVGWIRWVLVGLLAVTVMLADRVARRFLAPLLAFTEGAERFMARRLGVRLPVERSDEFGALAVAFNDMAAGVEAGERLRRFVSEPVRRAARDPAREEAARRGEQRFVVVLFAGLPGFKDALHADRPDRLVAELNRYLQAMSRQIRAHGGEIDKFIGDKILAVFDPDRLDGPAAAAAAVAAARAMAVALARLPDFPLPHLGIGMVMGPVLSGILGSPDVRLEYTVIGDTVNLASRLCDLAQAQPAGGLVVEAEVVKQAAAANPSGFMASAFQRLPVSQVKGKTRAVEAFLYAPRMSDPMA</sequence>
<feature type="domain" description="Guanylate cyclase" evidence="3">
    <location>
        <begin position="833"/>
        <end position="969"/>
    </location>
</feature>
<feature type="domain" description="HAMP" evidence="4">
    <location>
        <begin position="1965"/>
        <end position="2017"/>
    </location>
</feature>
<dbReference type="Gene3D" id="6.10.340.10">
    <property type="match status" value="2"/>
</dbReference>
<keyword evidence="2" id="KW-0812">Transmembrane</keyword>
<feature type="compositionally biased region" description="Low complexity" evidence="1">
    <location>
        <begin position="1022"/>
        <end position="1037"/>
    </location>
</feature>
<evidence type="ECO:0000259" key="4">
    <source>
        <dbReference type="PROSITE" id="PS50885"/>
    </source>
</evidence>
<feature type="transmembrane region" description="Helical" evidence="2">
    <location>
        <begin position="731"/>
        <end position="755"/>
    </location>
</feature>
<feature type="region of interest" description="Disordered" evidence="1">
    <location>
        <begin position="1010"/>
        <end position="1149"/>
    </location>
</feature>
<feature type="transmembrane region" description="Helical" evidence="2">
    <location>
        <begin position="389"/>
        <end position="408"/>
    </location>
</feature>
<feature type="region of interest" description="Disordered" evidence="1">
    <location>
        <begin position="622"/>
        <end position="648"/>
    </location>
</feature>
<reference evidence="5 6" key="1">
    <citation type="submission" date="2018-05" db="EMBL/GenBank/DDBJ databases">
        <title>A metagenomic window into the 2 km-deep terrestrial subsurface aquifer revealed taxonomically and functionally diverse microbial community comprising novel uncultured bacterial lineages.</title>
        <authorList>
            <person name="Kadnikov V.V."/>
            <person name="Mardanov A.V."/>
            <person name="Beletsky A.V."/>
            <person name="Banks D."/>
            <person name="Pimenov N.V."/>
            <person name="Frank Y.A."/>
            <person name="Karnachuk O.V."/>
            <person name="Ravin N.V."/>
        </authorList>
    </citation>
    <scope>NUCLEOTIDE SEQUENCE [LARGE SCALE GENOMIC DNA]</scope>
    <source>
        <strain evidence="5">BY5</strain>
    </source>
</reference>
<dbReference type="SUPFAM" id="SSF55073">
    <property type="entry name" value="Nucleotide cyclase"/>
    <property type="match status" value="2"/>
</dbReference>
<dbReference type="CDD" id="cd06225">
    <property type="entry name" value="HAMP"/>
    <property type="match status" value="1"/>
</dbReference>
<dbReference type="CDD" id="cd07302">
    <property type="entry name" value="CHD"/>
    <property type="match status" value="2"/>
</dbReference>
<evidence type="ECO:0000256" key="2">
    <source>
        <dbReference type="SAM" id="Phobius"/>
    </source>
</evidence>
<dbReference type="SMART" id="SM00304">
    <property type="entry name" value="HAMP"/>
    <property type="match status" value="2"/>
</dbReference>
<dbReference type="PANTHER" id="PTHR43081:SF1">
    <property type="entry name" value="ADENYLATE CYCLASE, TERMINAL-DIFFERENTIATION SPECIFIC"/>
    <property type="match status" value="1"/>
</dbReference>
<feature type="transmembrane region" description="Helical" evidence="2">
    <location>
        <begin position="1542"/>
        <end position="1563"/>
    </location>
</feature>
<dbReference type="InterPro" id="IPR003660">
    <property type="entry name" value="HAMP_dom"/>
</dbReference>
<comment type="caution">
    <text evidence="5">The sequence shown here is derived from an EMBL/GenBank/DDBJ whole genome shotgun (WGS) entry which is preliminary data.</text>
</comment>
<dbReference type="SUPFAM" id="SSF158472">
    <property type="entry name" value="HAMP domain-like"/>
    <property type="match status" value="1"/>
</dbReference>
<dbReference type="GO" id="GO:0016020">
    <property type="term" value="C:membrane"/>
    <property type="evidence" value="ECO:0007669"/>
    <property type="project" value="InterPro"/>
</dbReference>
<evidence type="ECO:0000256" key="1">
    <source>
        <dbReference type="SAM" id="MobiDB-lite"/>
    </source>
</evidence>
<feature type="transmembrane region" description="Helical" evidence="2">
    <location>
        <begin position="352"/>
        <end position="369"/>
    </location>
</feature>
<feature type="transmembrane region" description="Helical" evidence="2">
    <location>
        <begin position="1169"/>
        <end position="1191"/>
    </location>
</feature>
<proteinExistence type="predicted"/>
<gene>
    <name evidence="5" type="ORF">OZSIB_2042</name>
</gene>
<feature type="region of interest" description="Disordered" evidence="1">
    <location>
        <begin position="1434"/>
        <end position="1494"/>
    </location>
</feature>
<feature type="compositionally biased region" description="Low complexity" evidence="1">
    <location>
        <begin position="1051"/>
        <end position="1062"/>
    </location>
</feature>
<evidence type="ECO:0000313" key="6">
    <source>
        <dbReference type="Proteomes" id="UP000252355"/>
    </source>
</evidence>
<feature type="compositionally biased region" description="Low complexity" evidence="1">
    <location>
        <begin position="637"/>
        <end position="648"/>
    </location>
</feature>
<dbReference type="PROSITE" id="PS50885">
    <property type="entry name" value="HAMP"/>
    <property type="match status" value="2"/>
</dbReference>